<dbReference type="Proteomes" id="UP000822271">
    <property type="component" value="Unassembled WGS sequence"/>
</dbReference>
<evidence type="ECO:0000313" key="2">
    <source>
        <dbReference type="Proteomes" id="UP000822271"/>
    </source>
</evidence>
<sequence length="127" mass="14004">MEVEQFTSTRLKAIELFKSQPKGSKDNVSLDAIFISLCTLATAQADAGSTRQSRTVARPGSQQPPAPWFVETLAALKGKGESITVARFLMFANRFPVKRMDQVNAARWLRDAGYIPRKTGGNLVFDL</sequence>
<reference evidence="1" key="2">
    <citation type="journal article" date="2020" name="Front. Microbiol.">
        <title>Genetic Variants of the DSF Quorum Sensing System in Stenotrophomonas maltophilia Influence Virulence and Resistance Phenotypes Among Genotypically Diverse Clinical Isolates.</title>
        <authorList>
            <person name="Yero D."/>
            <person name="Huedo P."/>
            <person name="Conchillo-Sole O."/>
            <person name="Martinez-Servat S."/>
            <person name="Mamat U."/>
            <person name="Coves X."/>
            <person name="Llanas F."/>
            <person name="Roca I."/>
            <person name="Vila J."/>
            <person name="Schaible U.E."/>
            <person name="Daura X."/>
            <person name="Gibert I."/>
        </authorList>
    </citation>
    <scope>NUCLEOTIDE SEQUENCE</scope>
    <source>
        <strain evidence="1">OG156</strain>
    </source>
</reference>
<name>A0A2J0SQ66_STEMA</name>
<dbReference type="EMBL" id="RAUE01000022">
    <property type="protein sequence ID" value="MBA0311918.1"/>
    <property type="molecule type" value="Genomic_DNA"/>
</dbReference>
<accession>A0A2J0SQ66</accession>
<comment type="caution">
    <text evidence="1">The sequence shown here is derived from an EMBL/GenBank/DDBJ whole genome shotgun (WGS) entry which is preliminary data.</text>
</comment>
<proteinExistence type="predicted"/>
<dbReference type="OrthoDB" id="6044451at2"/>
<dbReference type="RefSeq" id="WP_049430156.1">
    <property type="nucleotide sequence ID" value="NZ_CP154630.1"/>
</dbReference>
<organism evidence="1 2">
    <name type="scientific">Stenotrophomonas maltophilia</name>
    <name type="common">Pseudomonas maltophilia</name>
    <name type="synonym">Xanthomonas maltophilia</name>
    <dbReference type="NCBI Taxonomy" id="40324"/>
    <lineage>
        <taxon>Bacteria</taxon>
        <taxon>Pseudomonadati</taxon>
        <taxon>Pseudomonadota</taxon>
        <taxon>Gammaproteobacteria</taxon>
        <taxon>Lysobacterales</taxon>
        <taxon>Lysobacteraceae</taxon>
        <taxon>Stenotrophomonas</taxon>
        <taxon>Stenotrophomonas maltophilia group</taxon>
    </lineage>
</organism>
<dbReference type="AlphaFoldDB" id="A0A2J0SQ66"/>
<reference evidence="1" key="1">
    <citation type="submission" date="2018-09" db="EMBL/GenBank/DDBJ databases">
        <authorList>
            <person name="Groschel M."/>
            <person name="Kohl T."/>
            <person name="Conchillo-Sole O."/>
            <person name="Mamat U."/>
            <person name="Yero D."/>
            <person name="Niemann S."/>
            <person name="Daura X."/>
            <person name="Gibert I."/>
        </authorList>
    </citation>
    <scope>NUCLEOTIDE SEQUENCE</scope>
    <source>
        <strain evidence="1">OG156</strain>
    </source>
</reference>
<protein>
    <submittedName>
        <fullName evidence="1">Uncharacterized protein</fullName>
    </submittedName>
</protein>
<evidence type="ECO:0000313" key="1">
    <source>
        <dbReference type="EMBL" id="MBA0311918.1"/>
    </source>
</evidence>
<gene>
    <name evidence="1" type="ORF">D7Y33_13040</name>
</gene>